<keyword evidence="2" id="KW-0812">Transmembrane</keyword>
<name>A0AAW0G2P3_9APHY</name>
<comment type="caution">
    <text evidence="3">The sequence shown here is derived from an EMBL/GenBank/DDBJ whole genome shotgun (WGS) entry which is preliminary data.</text>
</comment>
<gene>
    <name evidence="3" type="ORF">QCA50_008353</name>
</gene>
<evidence type="ECO:0000256" key="1">
    <source>
        <dbReference type="SAM" id="MobiDB-lite"/>
    </source>
</evidence>
<evidence type="ECO:0000313" key="4">
    <source>
        <dbReference type="Proteomes" id="UP001385951"/>
    </source>
</evidence>
<feature type="transmembrane region" description="Helical" evidence="2">
    <location>
        <begin position="74"/>
        <end position="96"/>
    </location>
</feature>
<feature type="transmembrane region" description="Helical" evidence="2">
    <location>
        <begin position="166"/>
        <end position="192"/>
    </location>
</feature>
<accession>A0AAW0G2P3</accession>
<feature type="region of interest" description="Disordered" evidence="1">
    <location>
        <begin position="274"/>
        <end position="317"/>
    </location>
</feature>
<proteinExistence type="predicted"/>
<protein>
    <submittedName>
        <fullName evidence="3">Uncharacterized protein</fullName>
    </submittedName>
</protein>
<feature type="transmembrane region" description="Helical" evidence="2">
    <location>
        <begin position="125"/>
        <end position="145"/>
    </location>
</feature>
<keyword evidence="2" id="KW-0472">Membrane</keyword>
<sequence>MYLSATAHLILSFYSDFVSVFNQDGVVEGPGLDTGPNGFQNPKSYIQVALEMVNYIIGDSVVVWRTWVIGGKNLYIVIFPAVCTLGGLISGIGLAYSHANALREETITYNTDIYKTDMVNWFESFGTFTCAINIYAVAIISYKTWQNVRSHRALGIRMTIGGGGCYSVLLILIESGIVYCFLLVMAVVFFSIQSPGVYIVKDVLSQMTGIYPTVIVVLVRLKLSWENTVVDTSLLTSVVQFAQPPISSVGTNTNITSRGLHGMMFGDGGGVDGLESSSTNRNKTQDGAVQKVRHGHVGEDKVDTSDNRDDLTKTQSI</sequence>
<feature type="compositionally biased region" description="Polar residues" evidence="1">
    <location>
        <begin position="275"/>
        <end position="287"/>
    </location>
</feature>
<dbReference type="Proteomes" id="UP001385951">
    <property type="component" value="Unassembled WGS sequence"/>
</dbReference>
<evidence type="ECO:0000256" key="2">
    <source>
        <dbReference type="SAM" id="Phobius"/>
    </source>
</evidence>
<reference evidence="3 4" key="1">
    <citation type="submission" date="2022-09" db="EMBL/GenBank/DDBJ databases">
        <authorList>
            <person name="Palmer J.M."/>
        </authorList>
    </citation>
    <scope>NUCLEOTIDE SEQUENCE [LARGE SCALE GENOMIC DNA]</scope>
    <source>
        <strain evidence="3 4">DSM 7382</strain>
    </source>
</reference>
<keyword evidence="2" id="KW-1133">Transmembrane helix</keyword>
<organism evidence="3 4">
    <name type="scientific">Cerrena zonata</name>
    <dbReference type="NCBI Taxonomy" id="2478898"/>
    <lineage>
        <taxon>Eukaryota</taxon>
        <taxon>Fungi</taxon>
        <taxon>Dikarya</taxon>
        <taxon>Basidiomycota</taxon>
        <taxon>Agaricomycotina</taxon>
        <taxon>Agaricomycetes</taxon>
        <taxon>Polyporales</taxon>
        <taxon>Cerrenaceae</taxon>
        <taxon>Cerrena</taxon>
    </lineage>
</organism>
<dbReference type="EMBL" id="JASBNA010000011">
    <property type="protein sequence ID" value="KAK7687983.1"/>
    <property type="molecule type" value="Genomic_DNA"/>
</dbReference>
<evidence type="ECO:0000313" key="3">
    <source>
        <dbReference type="EMBL" id="KAK7687983.1"/>
    </source>
</evidence>
<keyword evidence="4" id="KW-1185">Reference proteome</keyword>
<feature type="compositionally biased region" description="Basic and acidic residues" evidence="1">
    <location>
        <begin position="296"/>
        <end position="317"/>
    </location>
</feature>
<dbReference type="AlphaFoldDB" id="A0AAW0G2P3"/>